<feature type="region of interest" description="Disordered" evidence="1">
    <location>
        <begin position="103"/>
        <end position="129"/>
    </location>
</feature>
<name>A0A8B8XXY6_BALMU</name>
<sequence length="129" mass="14606">METRDSEDLGKPQKKSVSGLWEIDELASVRPEVLSEERTPHADQEMQDKAPHYYTLIQRNSIFNRTVRHRSKGKARGTPKQNCGHLADTLENGNSVNEPLNLNFPQSRTRPWRIPTGTDLGAKRARTSG</sequence>
<accession>A0A8B8XXY6</accession>
<evidence type="ECO:0000313" key="3">
    <source>
        <dbReference type="RefSeq" id="XP_036714489.1"/>
    </source>
</evidence>
<keyword evidence="2" id="KW-1185">Reference proteome</keyword>
<dbReference type="AlphaFoldDB" id="A0A8B8XXY6"/>
<protein>
    <submittedName>
        <fullName evidence="3">Ephexin-1-like</fullName>
    </submittedName>
</protein>
<dbReference type="GeneID" id="118898334"/>
<evidence type="ECO:0000256" key="1">
    <source>
        <dbReference type="SAM" id="MobiDB-lite"/>
    </source>
</evidence>
<dbReference type="OrthoDB" id="9784488at2759"/>
<proteinExistence type="predicted"/>
<dbReference type="Proteomes" id="UP000694857">
    <property type="component" value="Chromosome 7"/>
</dbReference>
<gene>
    <name evidence="3" type="primary">LOC118898334</name>
</gene>
<reference evidence="3" key="1">
    <citation type="submission" date="2025-08" db="UniProtKB">
        <authorList>
            <consortium name="RefSeq"/>
        </authorList>
    </citation>
    <scope>IDENTIFICATION</scope>
    <source>
        <tissue evidence="3">Epidermis and Blubber</tissue>
    </source>
</reference>
<dbReference type="KEGG" id="bmus:118898334"/>
<dbReference type="RefSeq" id="XP_036714489.1">
    <property type="nucleotide sequence ID" value="XM_036858594.1"/>
</dbReference>
<evidence type="ECO:0000313" key="2">
    <source>
        <dbReference type="Proteomes" id="UP000694857"/>
    </source>
</evidence>
<organism evidence="2 3">
    <name type="scientific">Balaenoptera musculus</name>
    <name type="common">Blue whale</name>
    <dbReference type="NCBI Taxonomy" id="9771"/>
    <lineage>
        <taxon>Eukaryota</taxon>
        <taxon>Metazoa</taxon>
        <taxon>Chordata</taxon>
        <taxon>Craniata</taxon>
        <taxon>Vertebrata</taxon>
        <taxon>Euteleostomi</taxon>
        <taxon>Mammalia</taxon>
        <taxon>Eutheria</taxon>
        <taxon>Laurasiatheria</taxon>
        <taxon>Artiodactyla</taxon>
        <taxon>Whippomorpha</taxon>
        <taxon>Cetacea</taxon>
        <taxon>Mysticeti</taxon>
        <taxon>Balaenopteridae</taxon>
        <taxon>Balaenoptera</taxon>
    </lineage>
</organism>